<dbReference type="GO" id="GO:0051240">
    <property type="term" value="P:positive regulation of multicellular organismal process"/>
    <property type="evidence" value="ECO:0007669"/>
    <property type="project" value="UniProtKB-ARBA"/>
</dbReference>
<dbReference type="PANTHER" id="PTHR12916">
    <property type="entry name" value="CYTOCHROME C OXIDASE POLYPEPTIDE VIC-2"/>
    <property type="match status" value="1"/>
</dbReference>
<accession>A0AAD9JDS5</accession>
<feature type="domain" description="EGF-like" evidence="7">
    <location>
        <begin position="1"/>
        <end position="27"/>
    </location>
</feature>
<dbReference type="PROSITE" id="PS00010">
    <property type="entry name" value="ASX_HYDROXYL"/>
    <property type="match status" value="4"/>
</dbReference>
<sequence>MNGATCTDGVNTYSCTCAAGYTGDRCQTDIDECDSSPCMNGATCADKVDAYSCECVEGYEGDRCQSDIDDCAKKPCMNGATCTDGVNAYNCSCVAGYTGDRCETDIDECLSDPCQNGGTCKDSKNGYSCKCLDDLYTGTHCETVPKIQIYNGQYKRLKIYTNGYVTFGLAFESRSPSRLNTRMLGYAKRKEA</sequence>
<dbReference type="FunFam" id="2.10.25.10:FF:000122">
    <property type="entry name" value="Protein crumbs homolog 2"/>
    <property type="match status" value="1"/>
</dbReference>
<dbReference type="InterPro" id="IPR001881">
    <property type="entry name" value="EGF-like_Ca-bd_dom"/>
</dbReference>
<dbReference type="GO" id="GO:0051241">
    <property type="term" value="P:negative regulation of multicellular organismal process"/>
    <property type="evidence" value="ECO:0007669"/>
    <property type="project" value="UniProtKB-ARBA"/>
</dbReference>
<feature type="disulfide bond" evidence="6">
    <location>
        <begin position="17"/>
        <end position="26"/>
    </location>
</feature>
<dbReference type="PROSITE" id="PS50026">
    <property type="entry name" value="EGF_3"/>
    <property type="match status" value="4"/>
</dbReference>
<dbReference type="FunFam" id="2.10.25.10:FF:000143">
    <property type="entry name" value="Protein crumbs 1"/>
    <property type="match status" value="1"/>
</dbReference>
<evidence type="ECO:0000256" key="1">
    <source>
        <dbReference type="ARBA" id="ARBA00022536"/>
    </source>
</evidence>
<name>A0AAD9JDS5_RIDPI</name>
<evidence type="ECO:0000256" key="2">
    <source>
        <dbReference type="ARBA" id="ARBA00022729"/>
    </source>
</evidence>
<dbReference type="SMART" id="SM00181">
    <property type="entry name" value="EGF"/>
    <property type="match status" value="4"/>
</dbReference>
<dbReference type="FunFam" id="2.10.25.10:FF:000123">
    <property type="entry name" value="Crumbs homolog 1 (Drosophila)"/>
    <property type="match status" value="1"/>
</dbReference>
<dbReference type="AlphaFoldDB" id="A0AAD9JDS5"/>
<keyword evidence="3" id="KW-0677">Repeat</keyword>
<dbReference type="PROSITE" id="PS01186">
    <property type="entry name" value="EGF_2"/>
    <property type="match status" value="3"/>
</dbReference>
<dbReference type="PANTHER" id="PTHR12916:SF9">
    <property type="entry name" value="NEUROGENIC LOCUS NOTCH HOMOLOG PROTEIN 1-RELATED"/>
    <property type="match status" value="1"/>
</dbReference>
<keyword evidence="2" id="KW-0732">Signal</keyword>
<feature type="disulfide bond" evidence="6">
    <location>
        <begin position="93"/>
        <end position="102"/>
    </location>
</feature>
<keyword evidence="9" id="KW-1185">Reference proteome</keyword>
<evidence type="ECO:0000313" key="9">
    <source>
        <dbReference type="Proteomes" id="UP001209878"/>
    </source>
</evidence>
<dbReference type="EMBL" id="JAODUO010002699">
    <property type="protein sequence ID" value="KAK2150868.1"/>
    <property type="molecule type" value="Genomic_DNA"/>
</dbReference>
<evidence type="ECO:0000256" key="6">
    <source>
        <dbReference type="PROSITE-ProRule" id="PRU00076"/>
    </source>
</evidence>
<dbReference type="SUPFAM" id="SSF57196">
    <property type="entry name" value="EGF/Laminin"/>
    <property type="match status" value="4"/>
</dbReference>
<feature type="domain" description="EGF-like" evidence="7">
    <location>
        <begin position="29"/>
        <end position="65"/>
    </location>
</feature>
<keyword evidence="4 6" id="KW-1015">Disulfide bond</keyword>
<dbReference type="GO" id="GO:0007219">
    <property type="term" value="P:Notch signaling pathway"/>
    <property type="evidence" value="ECO:0007669"/>
    <property type="project" value="TreeGrafter"/>
</dbReference>
<evidence type="ECO:0000256" key="4">
    <source>
        <dbReference type="ARBA" id="ARBA00023157"/>
    </source>
</evidence>
<evidence type="ECO:0000256" key="3">
    <source>
        <dbReference type="ARBA" id="ARBA00022737"/>
    </source>
</evidence>
<comment type="caution">
    <text evidence="8">The sequence shown here is derived from an EMBL/GenBank/DDBJ whole genome shotgun (WGS) entry which is preliminary data.</text>
</comment>
<dbReference type="InterPro" id="IPR018097">
    <property type="entry name" value="EGF_Ca-bd_CS"/>
</dbReference>
<feature type="domain" description="EGF-like" evidence="7">
    <location>
        <begin position="67"/>
        <end position="103"/>
    </location>
</feature>
<feature type="disulfide bond" evidence="6">
    <location>
        <begin position="55"/>
        <end position="64"/>
    </location>
</feature>
<dbReference type="FunFam" id="2.10.25.10:FF:000004">
    <property type="entry name" value="Neurogenic locus notch 1"/>
    <property type="match status" value="1"/>
</dbReference>
<dbReference type="PROSITE" id="PS01187">
    <property type="entry name" value="EGF_CA"/>
    <property type="match status" value="2"/>
</dbReference>
<dbReference type="SMART" id="SM00179">
    <property type="entry name" value="EGF_CA"/>
    <property type="match status" value="4"/>
</dbReference>
<evidence type="ECO:0000256" key="5">
    <source>
        <dbReference type="ARBA" id="ARBA00023180"/>
    </source>
</evidence>
<dbReference type="InterPro" id="IPR000152">
    <property type="entry name" value="EGF-type_Asp/Asn_hydroxyl_site"/>
</dbReference>
<feature type="domain" description="EGF-like" evidence="7">
    <location>
        <begin position="105"/>
        <end position="142"/>
    </location>
</feature>
<organism evidence="8 9">
    <name type="scientific">Ridgeia piscesae</name>
    <name type="common">Tubeworm</name>
    <dbReference type="NCBI Taxonomy" id="27915"/>
    <lineage>
        <taxon>Eukaryota</taxon>
        <taxon>Metazoa</taxon>
        <taxon>Spiralia</taxon>
        <taxon>Lophotrochozoa</taxon>
        <taxon>Annelida</taxon>
        <taxon>Polychaeta</taxon>
        <taxon>Sedentaria</taxon>
        <taxon>Canalipalpata</taxon>
        <taxon>Sabellida</taxon>
        <taxon>Siboglinidae</taxon>
        <taxon>Ridgeia</taxon>
    </lineage>
</organism>
<keyword evidence="5" id="KW-0325">Glycoprotein</keyword>
<dbReference type="CDD" id="cd00054">
    <property type="entry name" value="EGF_CA"/>
    <property type="match status" value="4"/>
</dbReference>
<reference evidence="8" key="1">
    <citation type="journal article" date="2023" name="Mol. Biol. Evol.">
        <title>Third-Generation Sequencing Reveals the Adaptive Role of the Epigenome in Three Deep-Sea Polychaetes.</title>
        <authorList>
            <person name="Perez M."/>
            <person name="Aroh O."/>
            <person name="Sun Y."/>
            <person name="Lan Y."/>
            <person name="Juniper S.K."/>
            <person name="Young C.R."/>
            <person name="Angers B."/>
            <person name="Qian P.Y."/>
        </authorList>
    </citation>
    <scope>NUCLEOTIDE SEQUENCE</scope>
    <source>
        <strain evidence="8">R07B-5</strain>
    </source>
</reference>
<dbReference type="Proteomes" id="UP001209878">
    <property type="component" value="Unassembled WGS sequence"/>
</dbReference>
<dbReference type="PROSITE" id="PS00022">
    <property type="entry name" value="EGF_1"/>
    <property type="match status" value="3"/>
</dbReference>
<comment type="caution">
    <text evidence="6">Lacks conserved residue(s) required for the propagation of feature annotation.</text>
</comment>
<dbReference type="GO" id="GO:0005112">
    <property type="term" value="F:Notch binding"/>
    <property type="evidence" value="ECO:0007669"/>
    <property type="project" value="TreeGrafter"/>
</dbReference>
<protein>
    <recommendedName>
        <fullName evidence="7">EGF-like domain-containing protein</fullName>
    </recommendedName>
</protein>
<evidence type="ECO:0000313" key="8">
    <source>
        <dbReference type="EMBL" id="KAK2150868.1"/>
    </source>
</evidence>
<evidence type="ECO:0000259" key="7">
    <source>
        <dbReference type="PROSITE" id="PS50026"/>
    </source>
</evidence>
<dbReference type="Pfam" id="PF00008">
    <property type="entry name" value="EGF"/>
    <property type="match status" value="4"/>
</dbReference>
<gene>
    <name evidence="8" type="ORF">NP493_2712g00002</name>
</gene>
<dbReference type="GO" id="GO:0005509">
    <property type="term" value="F:calcium ion binding"/>
    <property type="evidence" value="ECO:0007669"/>
    <property type="project" value="InterPro"/>
</dbReference>
<keyword evidence="1 6" id="KW-0245">EGF-like domain</keyword>
<dbReference type="PRINTS" id="PR00010">
    <property type="entry name" value="EGFBLOOD"/>
</dbReference>
<dbReference type="GO" id="GO:0003008">
    <property type="term" value="P:system process"/>
    <property type="evidence" value="ECO:0007669"/>
    <property type="project" value="UniProtKB-ARBA"/>
</dbReference>
<proteinExistence type="predicted"/>
<dbReference type="InterPro" id="IPR000742">
    <property type="entry name" value="EGF"/>
</dbReference>
<dbReference type="Gene3D" id="2.10.25.10">
    <property type="entry name" value="Laminin"/>
    <property type="match status" value="4"/>
</dbReference>